<dbReference type="KEGG" id="muh:HYN43_027945"/>
<dbReference type="Pfam" id="PF03572">
    <property type="entry name" value="Peptidase_S41"/>
    <property type="match status" value="1"/>
</dbReference>
<protein>
    <recommendedName>
        <fullName evidence="7">Tail specific protease domain-containing protein</fullName>
    </recommendedName>
</protein>
<dbReference type="GO" id="GO:0005737">
    <property type="term" value="C:cytoplasm"/>
    <property type="evidence" value="ECO:0007669"/>
    <property type="project" value="UniProtKB-SubCell"/>
</dbReference>
<reference evidence="8 9" key="1">
    <citation type="submission" date="2018-10" db="EMBL/GenBank/DDBJ databases">
        <title>Genome sequencing of Mucilaginibacter sp. HYN0043.</title>
        <authorList>
            <person name="Kim M."/>
            <person name="Yi H."/>
        </authorList>
    </citation>
    <scope>NUCLEOTIDE SEQUENCE [LARGE SCALE GENOMIC DNA]</scope>
    <source>
        <strain evidence="8 9">HYN0043</strain>
    </source>
</reference>
<keyword evidence="5" id="KW-0378">Hydrolase</keyword>
<dbReference type="Gene3D" id="3.30.750.44">
    <property type="match status" value="1"/>
</dbReference>
<evidence type="ECO:0000259" key="7">
    <source>
        <dbReference type="SMART" id="SM00245"/>
    </source>
</evidence>
<feature type="domain" description="Tail specific protease" evidence="7">
    <location>
        <begin position="155"/>
        <end position="364"/>
    </location>
</feature>
<gene>
    <name evidence="8" type="ORF">HYN43_027945</name>
</gene>
<keyword evidence="6" id="KW-0720">Serine protease</keyword>
<dbReference type="PANTHER" id="PTHR43253:SF1">
    <property type="entry name" value="TRICORN PROTEASE HOMOLOG 2-RELATED"/>
    <property type="match status" value="1"/>
</dbReference>
<dbReference type="CDD" id="cd07562">
    <property type="entry name" value="Peptidase_S41_TRI"/>
    <property type="match status" value="1"/>
</dbReference>
<dbReference type="InterPro" id="IPR005151">
    <property type="entry name" value="Tail-specific_protease"/>
</dbReference>
<proteinExistence type="inferred from homology"/>
<dbReference type="GO" id="GO:0006508">
    <property type="term" value="P:proteolysis"/>
    <property type="evidence" value="ECO:0007669"/>
    <property type="project" value="UniProtKB-KW"/>
</dbReference>
<keyword evidence="4" id="KW-0645">Protease</keyword>
<comment type="similarity">
    <text evidence="2">Belongs to the peptidase S41B family.</text>
</comment>
<evidence type="ECO:0000256" key="6">
    <source>
        <dbReference type="ARBA" id="ARBA00022825"/>
    </source>
</evidence>
<evidence type="ECO:0000256" key="1">
    <source>
        <dbReference type="ARBA" id="ARBA00004496"/>
    </source>
</evidence>
<accession>A0A494VZF4</accession>
<keyword evidence="3" id="KW-0963">Cytoplasm</keyword>
<dbReference type="GO" id="GO:0008236">
    <property type="term" value="F:serine-type peptidase activity"/>
    <property type="evidence" value="ECO:0007669"/>
    <property type="project" value="UniProtKB-KW"/>
</dbReference>
<dbReference type="InterPro" id="IPR012393">
    <property type="entry name" value="Tricorn_protease"/>
</dbReference>
<keyword evidence="9" id="KW-1185">Reference proteome</keyword>
<evidence type="ECO:0000256" key="3">
    <source>
        <dbReference type="ARBA" id="ARBA00022490"/>
    </source>
</evidence>
<evidence type="ECO:0000256" key="2">
    <source>
        <dbReference type="ARBA" id="ARBA00008524"/>
    </source>
</evidence>
<dbReference type="PANTHER" id="PTHR43253">
    <property type="entry name" value="TRICORN PROTEASE HOMOLOG 2-RELATED"/>
    <property type="match status" value="1"/>
</dbReference>
<dbReference type="InterPro" id="IPR028204">
    <property type="entry name" value="Tricorn_C1"/>
</dbReference>
<dbReference type="SUPFAM" id="SSF52096">
    <property type="entry name" value="ClpP/crotonase"/>
    <property type="match status" value="1"/>
</dbReference>
<dbReference type="InterPro" id="IPR029045">
    <property type="entry name" value="ClpP/crotonase-like_dom_sf"/>
</dbReference>
<evidence type="ECO:0000256" key="4">
    <source>
        <dbReference type="ARBA" id="ARBA00022670"/>
    </source>
</evidence>
<evidence type="ECO:0000313" key="9">
    <source>
        <dbReference type="Proteomes" id="UP000270046"/>
    </source>
</evidence>
<evidence type="ECO:0000256" key="5">
    <source>
        <dbReference type="ARBA" id="ARBA00022801"/>
    </source>
</evidence>
<dbReference type="SMART" id="SM00245">
    <property type="entry name" value="TSPc"/>
    <property type="match status" value="1"/>
</dbReference>
<dbReference type="AlphaFoldDB" id="A0A494VZF4"/>
<dbReference type="Gene3D" id="3.90.226.10">
    <property type="entry name" value="2-enoyl-CoA Hydratase, Chain A, domain 1"/>
    <property type="match status" value="1"/>
</dbReference>
<dbReference type="EMBL" id="CP032869">
    <property type="protein sequence ID" value="AYL98870.1"/>
    <property type="molecule type" value="Genomic_DNA"/>
</dbReference>
<dbReference type="RefSeq" id="WP_119407136.1">
    <property type="nucleotide sequence ID" value="NZ_CP032869.1"/>
</dbReference>
<evidence type="ECO:0000313" key="8">
    <source>
        <dbReference type="EMBL" id="AYL98870.1"/>
    </source>
</evidence>
<sequence length="387" mass="43129">MNLFRTLILLLSVLCLSTCKKTNEVEVNSTPTSFRQVFDSYWQNMNSHYVYWDRDTINWDNVYKKYAPLFDNLSINNVDDNLKAAGYFKQIAANIIDCHYSITFQTSRLQGTVINPALDRKMRSPGFHYPYSFLKADTGYLDKGYQVGYYTDPENSDDNFYITWGSIKKDILYFNCDKFHLLKCYNATSNKGSAPAVLKSFLNVLNNMPANIKGIIIDIRENGGGDIADLNFLAGRLTDKPVIFGKTRYKSNAGRLDYTPWVNAVVSPQPVGNFKQKPVVVLADSFSASLSEAFAMAVHAMPKGLTVGETTFGATGPISDEAGFNGGPFTVNGFLSVAEASAQFLYIDGKNYENTGFPPDVQVDFNAGQLNSNIDKQLEKAIEILSQ</sequence>
<organism evidence="8 9">
    <name type="scientific">Mucilaginibacter celer</name>
    <dbReference type="NCBI Taxonomy" id="2305508"/>
    <lineage>
        <taxon>Bacteria</taxon>
        <taxon>Pseudomonadati</taxon>
        <taxon>Bacteroidota</taxon>
        <taxon>Sphingobacteriia</taxon>
        <taxon>Sphingobacteriales</taxon>
        <taxon>Sphingobacteriaceae</taxon>
        <taxon>Mucilaginibacter</taxon>
    </lineage>
</organism>
<comment type="subcellular location">
    <subcellularLocation>
        <location evidence="1">Cytoplasm</location>
    </subcellularLocation>
</comment>
<name>A0A494VZF4_9SPHI</name>
<dbReference type="OrthoDB" id="5480566at2"/>
<dbReference type="Pfam" id="PF14684">
    <property type="entry name" value="Tricorn_C1"/>
    <property type="match status" value="1"/>
</dbReference>
<dbReference type="Proteomes" id="UP000270046">
    <property type="component" value="Chromosome"/>
</dbReference>